<evidence type="ECO:0000313" key="3">
    <source>
        <dbReference type="EMBL" id="SDJ94613.1"/>
    </source>
</evidence>
<dbReference type="Proteomes" id="UP000199580">
    <property type="component" value="Unassembled WGS sequence"/>
</dbReference>
<dbReference type="RefSeq" id="WP_139171737.1">
    <property type="nucleotide sequence ID" value="NZ_BKAI01000011.1"/>
</dbReference>
<dbReference type="InterPro" id="IPR044023">
    <property type="entry name" value="Ig_7"/>
</dbReference>
<accession>A0A1G8XVS1</accession>
<feature type="domain" description="PA14" evidence="2">
    <location>
        <begin position="1145"/>
        <end position="1310"/>
    </location>
</feature>
<organism evidence="3 4">
    <name type="scientific">Flavobacterium noncentrifugens</name>
    <dbReference type="NCBI Taxonomy" id="1128970"/>
    <lineage>
        <taxon>Bacteria</taxon>
        <taxon>Pseudomonadati</taxon>
        <taxon>Bacteroidota</taxon>
        <taxon>Flavobacteriia</taxon>
        <taxon>Flavobacteriales</taxon>
        <taxon>Flavobacteriaceae</taxon>
        <taxon>Flavobacterium</taxon>
    </lineage>
</organism>
<feature type="signal peptide" evidence="1">
    <location>
        <begin position="1"/>
        <end position="27"/>
    </location>
</feature>
<feature type="chain" id="PRO_5011557820" description="PA14 domain-containing protein" evidence="1">
    <location>
        <begin position="28"/>
        <end position="2558"/>
    </location>
</feature>
<dbReference type="OrthoDB" id="1652165at2"/>
<evidence type="ECO:0000256" key="1">
    <source>
        <dbReference type="SAM" id="SignalP"/>
    </source>
</evidence>
<protein>
    <recommendedName>
        <fullName evidence="2">PA14 domain-containing protein</fullName>
    </recommendedName>
</protein>
<dbReference type="Gene3D" id="2.60.40.2700">
    <property type="match status" value="8"/>
</dbReference>
<evidence type="ECO:0000259" key="2">
    <source>
        <dbReference type="PROSITE" id="PS51820"/>
    </source>
</evidence>
<dbReference type="PROSITE" id="PS51820">
    <property type="entry name" value="PA14"/>
    <property type="match status" value="1"/>
</dbReference>
<proteinExistence type="predicted"/>
<name>A0A1G8XVS1_9FLAO</name>
<sequence>MKSIQKCKQILIAIFLLQLLLTVKSHAQCPTAPGDQITAGNDTWIGYVYANTDGANPPSNCFTTTYRGYVTESTQFDHNFGSGAVSGSNLCGSYSDQFAIRYKMKHHFAAGYYSFQVGGDGGYRLSFDGGNTFLISNWTDHPYTTNAATYQLNGDVELVLEYFENTANARVSVSFTPCPDPSTAPTQIIASDEICTGSSLVLQAAGGFAATGVTYQWGTGNTIGLNIISAGNSANTLTVNPPADTTYWVRRIDNGSCGVNATGGVVKTITVSQPSTAPTSFTGSTSICYGTPAQLTAVGYVGSIQWQKSSDNSNFTNITGATGPALTTENLFAQMYYRVKVTNNSCATATSATVTIQVKPLSSAGTVSGSAGICAGTNSTNLSVTTSVGSLQWQKSSDNSTFIDISGATSNTYTAVNLNATTYFRIKASSSPCEASFSNAVSIVVNPTPVAGSISGAGNICAGANSIMLSANGQTGSIQWQSSTDNAAFTNITNATSATYTANNLTQTRYFRVMVSSGNCTAVYSASATVTVTPQPVAGTLNSGSTVCSGTNSTALAITGYTGTLQWQSSSDNSIFLNILGATSANYTATNLTATTYYRVVVSSGNCAPVYTASNSVIVSNATVAGTASGAATLCSQTNSTTLTLSGYNGNIQWQLSTDNVTFTNITNATSASYTATNIAATTYYKALVSNGSCPAVAGNTVILTFSAPVGGTISGAGTVCSGNNSTVLTLNGYSGSIQWQSSADNTTFTDIASATATTYTITNLTSATYYRVKTTNGTCGSAFSPSVLMAVNATTQSGTVAITGVTGTSITVPASYNSNVLTVSGYNGTTFQWQNSADNVTYTNISGATATSYTVTNIVAKTYYRVAVGSGSCVAYSAPITFSICTPAGDPTVYGTGTTWRVYFYTQHNGTATVVPTNAFTTHYQGFTTSGFVFDNYLYASNLGANVCSAYYSAFKGAYRYRLTKNFTAGSYSFIVGSNGGYRLSLDGGATWIINKWDTATAYNTTDSDDITLAAGNYNMVIEFFNINTQNPRHFFNYCNAATATVTAPTAILGNTSMCAGTNTTIWTTGGTGSIYQWGTGTVAGLNIIAGSTGNAVVVGPTSDTTYWVRRYNSACDSYTAALYRTVTITPLTGATPAGNTNDYGNNSWIGYVYASTSSAGTPAAAFVSPYKYVGYITTPSDAFSMSSSGYNTPLTGPNICSSFVTRFTVRYKMQKTFAPGYYTFNISADDGMRFSVDGGATWAITRWSYPAGYTGDSYSVYLDGTKSLVIEYRQDTGNYLIAFSYTSCTNFSTAPASITGQTAICSGSSTTLTAAGGNSSPGSTYQWGIGTVAGVNPLPNTTESIIVTPSVNTTYWVRRKSAGNCMETVGTTTDYAYTPIVTATVTLSALSVAGSISGGNNTVCAGTNSTTLTLSGNTGTIQWQSSSDNTNWNNITSATSATYTATNLNATIYFRAMVTNGACSGVITNVMNVTVIAASVAGTVSGTATVCSGQNSTLLSVNGYIGTIQWQSSANNSTFNDISGATASTFNATNLTATTYYRVRVSNGNCTQALSTSVAITVNQLSVAGTISGSTVVCSGTNNTTITLSGYSGILQWQSSADNNTFVNITGANAATYTAANLAATTYFRASATNGSCPAVLSASASITVNPSPNPGTISGAGAVCRGTNSTTLSISGSTGSIQWLSSSNNSTFNDISGATSATYTATNLLATTYYKIRVTNGPCSTISASSSAITVDPIAVAGAISGAATVCSGVNSTVLTLSGHTGTIQWKWSTDNNTFTNISGATLATYTATNLAVTTYYKAFISSGACTSVSTAAVMVFVRPASVAGTASGNATLCVGVNQATLSLSGYTGNIQWQQSSNGTAFTDISGATSDNYATSNLSATRYFRASVATTECSSAVSNVIIVTVLPYAQAGSIKISGTTLPSTSVCSGTNSILLTAIGSAGVVQWQSSADNLTFSDISGAQGLTYQATGLTQTLYYRTKVSSGSCGQTQYSESVLINVPTAVTYNGSWSGTPNTTTTIVVGNNLALNAPINVCSCQVTGTATMTIPAGITMTVQKNVVVAPTAQLIIENNASLLQVDDSAINSGNVIVKRNSAAMKGFDFTYWSSPVKDMTLYNLSPNTRFDKYYYFSPALNSWQTVMNGNGAMEAGKGYIIRAPADWSNTNATNGVYAGTFTGVPNNGIIETDIVKGTGTFNLIGNPYPSAIDVDAFITDAANTNIVEGTVYLWTHNTAITSAGPQSNLYVYAADDYAKYNLTGGIKTMASAVSGGGTPTGKIAAGQAFFIEANSALANGSYTATFKNSMRLANSNNQFFKNTGTNPIDPTGNIKSRVWLSISNNQGAFGETLVGFIPGATNGKDPKYDGLTMAAGNSVTLYSILDDSKLAIQGRALPFDNQQIIPLGYSANMAGTFSIALEQLDGLFSNNDAVVYLVDRADNSYHNLKTGSYAFSSVTGIFDARFELRFVDPEILGTADADVSNAYIIAKDQQIEVGTAGTSIQSVAVFDISGKQIFTAQRLDVKLFKTVRLDVATQVLIVRVRLKNGNQVVQKVLIK</sequence>
<dbReference type="STRING" id="1128970.SAMN04487935_2083"/>
<gene>
    <name evidence="3" type="ORF">SAMN04487935_2083</name>
</gene>
<keyword evidence="1" id="KW-0732">Signal</keyword>
<dbReference type="SUPFAM" id="SSF50939">
    <property type="entry name" value="Sialidases"/>
    <property type="match status" value="1"/>
</dbReference>
<dbReference type="Pfam" id="PF19081">
    <property type="entry name" value="Ig_7"/>
    <property type="match status" value="1"/>
</dbReference>
<reference evidence="3 4" key="1">
    <citation type="submission" date="2016-10" db="EMBL/GenBank/DDBJ databases">
        <authorList>
            <person name="de Groot N.N."/>
        </authorList>
    </citation>
    <scope>NUCLEOTIDE SEQUENCE [LARGE SCALE GENOMIC DNA]</scope>
    <source>
        <strain evidence="3 4">CGMCC 1.10076</strain>
    </source>
</reference>
<dbReference type="EMBL" id="FNEZ01000003">
    <property type="protein sequence ID" value="SDJ94613.1"/>
    <property type="molecule type" value="Genomic_DNA"/>
</dbReference>
<evidence type="ECO:0000313" key="4">
    <source>
        <dbReference type="Proteomes" id="UP000199580"/>
    </source>
</evidence>
<dbReference type="InterPro" id="IPR037524">
    <property type="entry name" value="PA14/GLEYA"/>
</dbReference>
<dbReference type="InterPro" id="IPR036278">
    <property type="entry name" value="Sialidase_sf"/>
</dbReference>
<keyword evidence="4" id="KW-1185">Reference proteome</keyword>